<keyword evidence="4 8" id="KW-0547">Nucleotide-binding</keyword>
<dbReference type="GO" id="GO:0008270">
    <property type="term" value="F:zinc ion binding"/>
    <property type="evidence" value="ECO:0007669"/>
    <property type="project" value="UniProtKB-UniRule"/>
</dbReference>
<feature type="binding site" evidence="8">
    <location>
        <position position="237"/>
    </location>
    <ligand>
        <name>ATP</name>
        <dbReference type="ChEBI" id="CHEBI:30616"/>
    </ligand>
</feature>
<evidence type="ECO:0000256" key="3">
    <source>
        <dbReference type="ARBA" id="ARBA00022598"/>
    </source>
</evidence>
<feature type="short sequence motif" description="'KMSKS' region" evidence="8">
    <location>
        <begin position="234"/>
        <end position="238"/>
    </location>
</feature>
<dbReference type="RefSeq" id="WP_272735859.1">
    <property type="nucleotide sequence ID" value="NZ_CP116942.1"/>
</dbReference>
<dbReference type="GO" id="GO:0005829">
    <property type="term" value="C:cytosol"/>
    <property type="evidence" value="ECO:0007669"/>
    <property type="project" value="TreeGrafter"/>
</dbReference>
<proteinExistence type="inferred from homology"/>
<protein>
    <recommendedName>
        <fullName evidence="8">Glutamate--tRNA ligase</fullName>
        <ecNumber evidence="8">6.1.1.17</ecNumber>
    </recommendedName>
    <alternativeName>
        <fullName evidence="8">Glutamyl-tRNA synthetase</fullName>
        <shortName evidence="8">GluRS</shortName>
    </alternativeName>
</protein>
<keyword evidence="2 8" id="KW-0963">Cytoplasm</keyword>
<dbReference type="PANTHER" id="PTHR43311">
    <property type="entry name" value="GLUTAMATE--TRNA LIGASE"/>
    <property type="match status" value="1"/>
</dbReference>
<dbReference type="InterPro" id="IPR020751">
    <property type="entry name" value="aa-tRNA-synth_I_codon-bd_sub2"/>
</dbReference>
<feature type="domain" description="Aminoacyl-tRNA synthetase class I anticodon-binding" evidence="10">
    <location>
        <begin position="317"/>
        <end position="469"/>
    </location>
</feature>
<evidence type="ECO:0000256" key="5">
    <source>
        <dbReference type="ARBA" id="ARBA00022840"/>
    </source>
</evidence>
<evidence type="ECO:0000256" key="6">
    <source>
        <dbReference type="ARBA" id="ARBA00022917"/>
    </source>
</evidence>
<dbReference type="CDD" id="cd00808">
    <property type="entry name" value="GluRS_core"/>
    <property type="match status" value="1"/>
</dbReference>
<feature type="binding site" evidence="8">
    <location>
        <position position="102"/>
    </location>
    <ligand>
        <name>Zn(2+)</name>
        <dbReference type="ChEBI" id="CHEBI:29105"/>
    </ligand>
</feature>
<dbReference type="KEGG" id="ima:PO878_17705"/>
<dbReference type="AlphaFoldDB" id="A0AAF0BRB3"/>
<evidence type="ECO:0000256" key="7">
    <source>
        <dbReference type="ARBA" id="ARBA00023146"/>
    </source>
</evidence>
<comment type="similarity">
    <text evidence="1 8">Belongs to the class-I aminoacyl-tRNA synthetase family. Glutamate--tRNA ligase type 1 subfamily.</text>
</comment>
<feature type="domain" description="Glutamyl/glutaminyl-tRNA synthetase class Ib catalytic" evidence="9">
    <location>
        <begin position="6"/>
        <end position="301"/>
    </location>
</feature>
<dbReference type="InterPro" id="IPR045462">
    <property type="entry name" value="aa-tRNA-synth_I_cd-bd"/>
</dbReference>
<keyword evidence="6 8" id="KW-0648">Protein biosynthesis</keyword>
<keyword evidence="8" id="KW-0479">Metal-binding</keyword>
<accession>A0AAF0BRB3</accession>
<dbReference type="InterPro" id="IPR049940">
    <property type="entry name" value="GluQ/Sye"/>
</dbReference>
<dbReference type="Proteomes" id="UP001216390">
    <property type="component" value="Chromosome"/>
</dbReference>
<evidence type="ECO:0000256" key="1">
    <source>
        <dbReference type="ARBA" id="ARBA00007894"/>
    </source>
</evidence>
<feature type="binding site" evidence="8">
    <location>
        <position position="126"/>
    </location>
    <ligand>
        <name>Zn(2+)</name>
        <dbReference type="ChEBI" id="CHEBI:29105"/>
    </ligand>
</feature>
<evidence type="ECO:0000256" key="2">
    <source>
        <dbReference type="ARBA" id="ARBA00022490"/>
    </source>
</evidence>
<dbReference type="Gene3D" id="1.10.10.350">
    <property type="match status" value="1"/>
</dbReference>
<dbReference type="Pfam" id="PF00749">
    <property type="entry name" value="tRNA-synt_1c"/>
    <property type="match status" value="1"/>
</dbReference>
<dbReference type="HAMAP" id="MF_00022">
    <property type="entry name" value="Glu_tRNA_synth_type1"/>
    <property type="match status" value="1"/>
</dbReference>
<dbReference type="InterPro" id="IPR004527">
    <property type="entry name" value="Glu-tRNA-ligase_bac/mito"/>
</dbReference>
<dbReference type="NCBIfam" id="TIGR00464">
    <property type="entry name" value="gltX_bact"/>
    <property type="match status" value="1"/>
</dbReference>
<dbReference type="SUPFAM" id="SSF52374">
    <property type="entry name" value="Nucleotidylyl transferase"/>
    <property type="match status" value="1"/>
</dbReference>
<evidence type="ECO:0000313" key="11">
    <source>
        <dbReference type="EMBL" id="WCO66336.1"/>
    </source>
</evidence>
<evidence type="ECO:0000259" key="10">
    <source>
        <dbReference type="Pfam" id="PF19269"/>
    </source>
</evidence>
<keyword evidence="8" id="KW-0862">Zinc</keyword>
<feature type="binding site" evidence="8">
    <location>
        <position position="100"/>
    </location>
    <ligand>
        <name>Zn(2+)</name>
        <dbReference type="ChEBI" id="CHEBI:29105"/>
    </ligand>
</feature>
<reference evidence="11" key="1">
    <citation type="submission" date="2023-01" db="EMBL/GenBank/DDBJ databases">
        <title>The diversity of Class Acidimicrobiia in South China Sea sediment environments and the proposal of Iamia marina sp. nov., a novel species of the genus Iamia.</title>
        <authorList>
            <person name="He Y."/>
            <person name="Tian X."/>
        </authorList>
    </citation>
    <scope>NUCLEOTIDE SEQUENCE</scope>
    <source>
        <strain evidence="11">DSM 19957</strain>
    </source>
</reference>
<feature type="short sequence motif" description="'HIGH' region" evidence="8">
    <location>
        <begin position="11"/>
        <end position="21"/>
    </location>
</feature>
<evidence type="ECO:0000313" key="12">
    <source>
        <dbReference type="Proteomes" id="UP001216390"/>
    </source>
</evidence>
<keyword evidence="12" id="KW-1185">Reference proteome</keyword>
<dbReference type="GO" id="GO:0000049">
    <property type="term" value="F:tRNA binding"/>
    <property type="evidence" value="ECO:0007669"/>
    <property type="project" value="InterPro"/>
</dbReference>
<dbReference type="GO" id="GO:0006424">
    <property type="term" value="P:glutamyl-tRNA aminoacylation"/>
    <property type="evidence" value="ECO:0007669"/>
    <property type="project" value="UniProtKB-UniRule"/>
</dbReference>
<dbReference type="EMBL" id="CP116942">
    <property type="protein sequence ID" value="WCO66336.1"/>
    <property type="molecule type" value="Genomic_DNA"/>
</dbReference>
<dbReference type="InterPro" id="IPR033910">
    <property type="entry name" value="GluRS_core"/>
</dbReference>
<dbReference type="EC" id="6.1.1.17" evidence="8"/>
<organism evidence="11 12">
    <name type="scientific">Iamia majanohamensis</name>
    <dbReference type="NCBI Taxonomy" id="467976"/>
    <lineage>
        <taxon>Bacteria</taxon>
        <taxon>Bacillati</taxon>
        <taxon>Actinomycetota</taxon>
        <taxon>Acidimicrobiia</taxon>
        <taxon>Acidimicrobiales</taxon>
        <taxon>Iamiaceae</taxon>
        <taxon>Iamia</taxon>
    </lineage>
</organism>
<dbReference type="Gene3D" id="1.10.8.70">
    <property type="entry name" value="Glutamate-tRNA synthetase, class I, anticodon-binding domain 1"/>
    <property type="match status" value="1"/>
</dbReference>
<dbReference type="SUPFAM" id="SSF48163">
    <property type="entry name" value="An anticodon-binding domain of class I aminoacyl-tRNA synthetases"/>
    <property type="match status" value="1"/>
</dbReference>
<evidence type="ECO:0000256" key="8">
    <source>
        <dbReference type="HAMAP-Rule" id="MF_00022"/>
    </source>
</evidence>
<gene>
    <name evidence="8 11" type="primary">gltX</name>
    <name evidence="11" type="ORF">PO878_17705</name>
</gene>
<dbReference type="InterPro" id="IPR000924">
    <property type="entry name" value="Glu/Gln-tRNA-synth"/>
</dbReference>
<dbReference type="PANTHER" id="PTHR43311:SF2">
    <property type="entry name" value="GLUTAMATE--TRNA LIGASE, MITOCHONDRIAL-RELATED"/>
    <property type="match status" value="1"/>
</dbReference>
<dbReference type="GO" id="GO:0005524">
    <property type="term" value="F:ATP binding"/>
    <property type="evidence" value="ECO:0007669"/>
    <property type="project" value="UniProtKB-UniRule"/>
</dbReference>
<comment type="cofactor">
    <cofactor evidence="8">
        <name>Zn(2+)</name>
        <dbReference type="ChEBI" id="CHEBI:29105"/>
    </cofactor>
    <text evidence="8">Binds 1 zinc ion per subunit.</text>
</comment>
<keyword evidence="3 8" id="KW-0436">Ligase</keyword>
<dbReference type="InterPro" id="IPR020752">
    <property type="entry name" value="Glu-tRNA-synth_I_codon-bd_sub1"/>
</dbReference>
<comment type="subcellular location">
    <subcellularLocation>
        <location evidence="8">Cytoplasm</location>
    </subcellularLocation>
</comment>
<evidence type="ECO:0000259" key="9">
    <source>
        <dbReference type="Pfam" id="PF00749"/>
    </source>
</evidence>
<dbReference type="PRINTS" id="PR00987">
    <property type="entry name" value="TRNASYNTHGLU"/>
</dbReference>
<feature type="binding site" evidence="8">
    <location>
        <position position="124"/>
    </location>
    <ligand>
        <name>Zn(2+)</name>
        <dbReference type="ChEBI" id="CHEBI:29105"/>
    </ligand>
</feature>
<comment type="catalytic activity">
    <reaction evidence="8">
        <text>tRNA(Glu) + L-glutamate + ATP = L-glutamyl-tRNA(Glu) + AMP + diphosphate</text>
        <dbReference type="Rhea" id="RHEA:23540"/>
        <dbReference type="Rhea" id="RHEA-COMP:9663"/>
        <dbReference type="Rhea" id="RHEA-COMP:9680"/>
        <dbReference type="ChEBI" id="CHEBI:29985"/>
        <dbReference type="ChEBI" id="CHEBI:30616"/>
        <dbReference type="ChEBI" id="CHEBI:33019"/>
        <dbReference type="ChEBI" id="CHEBI:78442"/>
        <dbReference type="ChEBI" id="CHEBI:78520"/>
        <dbReference type="ChEBI" id="CHEBI:456215"/>
        <dbReference type="EC" id="6.1.1.17"/>
    </reaction>
</comment>
<sequence length="474" mass="51388">MSDAPVVRFAPSPTGFLHVGSAHSALANWLVARQSGGRFLLRIEDTDASRNRPELIDNVLEMLDWLGLHWDDEPVHQSDRTEAHREAALGLADQGGAYWCDCTAEAVQARAKERGGPPGYDGHCRDRGLPRSDDTALRFRVPPGTTGWTDLVRGEVSFDNAALEDFVLLRSNGAPMFLLANALDDAHMGITHVIRGEDHVNGTPKYLMVLRALGLDEPTAFAHMPLLVNEGRKKLSKRRDDVSVADYRAQGLLPEAILNHLALLGWGPPDGVEVRPLAEIVELYDLREVTPSPAYFDRDKLLHINGDWIRSLAVDDFLARATPFLPPGEGPAAALTAMAPLVQERVKTLSEVPDMVDFLWMDEPPVDEAAWDKALVRGKAAREVLDASLDELGRLAAAAGGSWSASDVSDAVERVAATAGLVNAEGRPQMAKAQAPIRVATTGRSVGPPLWESLAVLGPERTLARLGAARERLG</sequence>
<evidence type="ECO:0000256" key="4">
    <source>
        <dbReference type="ARBA" id="ARBA00022741"/>
    </source>
</evidence>
<dbReference type="InterPro" id="IPR008925">
    <property type="entry name" value="aa_tRNA-synth_I_cd-bd_sf"/>
</dbReference>
<name>A0AAF0BRB3_9ACTN</name>
<keyword evidence="5 8" id="KW-0067">ATP-binding</keyword>
<dbReference type="GO" id="GO:0004818">
    <property type="term" value="F:glutamate-tRNA ligase activity"/>
    <property type="evidence" value="ECO:0007669"/>
    <property type="project" value="UniProtKB-UniRule"/>
</dbReference>
<dbReference type="InterPro" id="IPR014729">
    <property type="entry name" value="Rossmann-like_a/b/a_fold"/>
</dbReference>
<dbReference type="Pfam" id="PF19269">
    <property type="entry name" value="Anticodon_2"/>
    <property type="match status" value="1"/>
</dbReference>
<comment type="function">
    <text evidence="8">Catalyzes the attachment of glutamate to tRNA(Glu) in a two-step reaction: glutamate is first activated by ATP to form Glu-AMP and then transferred to the acceptor end of tRNA(Glu).</text>
</comment>
<comment type="subunit">
    <text evidence="8">Monomer.</text>
</comment>
<dbReference type="Gene3D" id="3.40.50.620">
    <property type="entry name" value="HUPs"/>
    <property type="match status" value="1"/>
</dbReference>
<dbReference type="InterPro" id="IPR020058">
    <property type="entry name" value="Glu/Gln-tRNA-synth_Ib_cat-dom"/>
</dbReference>
<keyword evidence="7 8" id="KW-0030">Aminoacyl-tRNA synthetase</keyword>